<comment type="caution">
    <text evidence="1">The sequence shown here is derived from an EMBL/GenBank/DDBJ whole genome shotgun (WGS) entry which is preliminary data.</text>
</comment>
<dbReference type="Proteomes" id="UP001518925">
    <property type="component" value="Unassembled WGS sequence"/>
</dbReference>
<accession>A0ABS2DKS9</accession>
<dbReference type="CDD" id="cd00761">
    <property type="entry name" value="Glyco_tranf_GTA_type"/>
    <property type="match status" value="1"/>
</dbReference>
<dbReference type="SUPFAM" id="SSF53448">
    <property type="entry name" value="Nucleotide-diphospho-sugar transferases"/>
    <property type="match status" value="1"/>
</dbReference>
<sequence length="262" mass="30322">MNLEVLVSTMNQTDYNLLEKMNIQSDAIIINQCKTNRVEKFNFKGNTIKMFSFDEKGVGLSRNNALMRTTAEIALFADEDVTYVDNYKEIVINGFKSNPDADMLIFNVPSKNQERPLHFINKERRVRLYNCLKYGAVSIAIKTERLKKKNIYFSLLFGGGARYSAGEDSLFISDCLKKGLKIYTNPNVIGYVSQENSSWFEGYTEKYFFDKGAFFASFSRRGAILFCLQYAFRHRSTYKGVYSNIQIIRLMLNGIKHYNRQN</sequence>
<evidence type="ECO:0000313" key="2">
    <source>
        <dbReference type="Proteomes" id="UP001518925"/>
    </source>
</evidence>
<reference evidence="1 2" key="1">
    <citation type="submission" date="2021-02" db="EMBL/GenBank/DDBJ databases">
        <title>Bacillus sp. RD4P76, an endophyte from a halophyte.</title>
        <authorList>
            <person name="Sun J.-Q."/>
        </authorList>
    </citation>
    <scope>NUCLEOTIDE SEQUENCE [LARGE SCALE GENOMIC DNA]</scope>
    <source>
        <strain evidence="1 2">RD4P76</strain>
    </source>
</reference>
<keyword evidence="2" id="KW-1185">Reference proteome</keyword>
<name>A0ABS2DKS9_9BACI</name>
<dbReference type="RefSeq" id="WP_204204458.1">
    <property type="nucleotide sequence ID" value="NZ_JAFELM010000039.1"/>
</dbReference>
<evidence type="ECO:0000313" key="1">
    <source>
        <dbReference type="EMBL" id="MBM6619100.1"/>
    </source>
</evidence>
<gene>
    <name evidence="1" type="ORF">JR050_15635</name>
</gene>
<organism evidence="1 2">
    <name type="scientific">Bacillus suaedaesalsae</name>
    <dbReference type="NCBI Taxonomy" id="2810349"/>
    <lineage>
        <taxon>Bacteria</taxon>
        <taxon>Bacillati</taxon>
        <taxon>Bacillota</taxon>
        <taxon>Bacilli</taxon>
        <taxon>Bacillales</taxon>
        <taxon>Bacillaceae</taxon>
        <taxon>Bacillus</taxon>
    </lineage>
</organism>
<dbReference type="Gene3D" id="3.90.550.10">
    <property type="entry name" value="Spore Coat Polysaccharide Biosynthesis Protein SpsA, Chain A"/>
    <property type="match status" value="1"/>
</dbReference>
<dbReference type="EMBL" id="JAFELM010000039">
    <property type="protein sequence ID" value="MBM6619100.1"/>
    <property type="molecule type" value="Genomic_DNA"/>
</dbReference>
<protein>
    <submittedName>
        <fullName evidence="1">Glycosyltransferase family 2 protein</fullName>
    </submittedName>
</protein>
<dbReference type="InterPro" id="IPR029044">
    <property type="entry name" value="Nucleotide-diphossugar_trans"/>
</dbReference>
<proteinExistence type="predicted"/>